<feature type="domain" description="DDE Tnp4" evidence="8">
    <location>
        <begin position="175"/>
        <end position="329"/>
    </location>
</feature>
<keyword evidence="10" id="KW-1185">Reference proteome</keyword>
<evidence type="ECO:0000313" key="10">
    <source>
        <dbReference type="Proteomes" id="UP001160148"/>
    </source>
</evidence>
<dbReference type="Pfam" id="PF13359">
    <property type="entry name" value="DDE_Tnp_4"/>
    <property type="match status" value="1"/>
</dbReference>
<comment type="cofactor">
    <cofactor evidence="1">
        <name>a divalent metal cation</name>
        <dbReference type="ChEBI" id="CHEBI:60240"/>
    </cofactor>
</comment>
<comment type="similarity">
    <text evidence="3">Belongs to the HARBI1 family.</text>
</comment>
<dbReference type="EMBL" id="CARXXK010000002">
    <property type="protein sequence ID" value="CAI6356702.1"/>
    <property type="molecule type" value="Genomic_DNA"/>
</dbReference>
<evidence type="ECO:0000256" key="7">
    <source>
        <dbReference type="ARBA" id="ARBA00023242"/>
    </source>
</evidence>
<comment type="caution">
    <text evidence="9">The sequence shown here is derived from an EMBL/GenBank/DDBJ whole genome shotgun (WGS) entry which is preliminary data.</text>
</comment>
<dbReference type="GO" id="GO:0016787">
    <property type="term" value="F:hydrolase activity"/>
    <property type="evidence" value="ECO:0007669"/>
    <property type="project" value="UniProtKB-KW"/>
</dbReference>
<keyword evidence="4" id="KW-0540">Nuclease</keyword>
<protein>
    <recommendedName>
        <fullName evidence="8">DDE Tnp4 domain-containing protein</fullName>
    </recommendedName>
</protein>
<evidence type="ECO:0000259" key="8">
    <source>
        <dbReference type="Pfam" id="PF13359"/>
    </source>
</evidence>
<dbReference type="GO" id="GO:0005634">
    <property type="term" value="C:nucleus"/>
    <property type="evidence" value="ECO:0007669"/>
    <property type="project" value="UniProtKB-SubCell"/>
</dbReference>
<evidence type="ECO:0000313" key="9">
    <source>
        <dbReference type="EMBL" id="CAI6356702.1"/>
    </source>
</evidence>
<dbReference type="PANTHER" id="PTHR22930">
    <property type="match status" value="1"/>
</dbReference>
<dbReference type="GO" id="GO:0046872">
    <property type="term" value="F:metal ion binding"/>
    <property type="evidence" value="ECO:0007669"/>
    <property type="project" value="UniProtKB-KW"/>
</dbReference>
<gene>
    <name evidence="9" type="ORF">MEUPH1_LOCUS12410</name>
</gene>
<evidence type="ECO:0000256" key="4">
    <source>
        <dbReference type="ARBA" id="ARBA00022722"/>
    </source>
</evidence>
<evidence type="ECO:0000256" key="3">
    <source>
        <dbReference type="ARBA" id="ARBA00006958"/>
    </source>
</evidence>
<name>A0AAV0WMA1_9HEMI</name>
<dbReference type="InterPro" id="IPR045249">
    <property type="entry name" value="HARBI1-like"/>
</dbReference>
<dbReference type="InterPro" id="IPR027806">
    <property type="entry name" value="HARBI1_dom"/>
</dbReference>
<dbReference type="GO" id="GO:0004518">
    <property type="term" value="F:nuclease activity"/>
    <property type="evidence" value="ECO:0007669"/>
    <property type="project" value="UniProtKB-KW"/>
</dbReference>
<proteinExistence type="inferred from homology"/>
<keyword evidence="5" id="KW-0479">Metal-binding</keyword>
<evidence type="ECO:0000256" key="5">
    <source>
        <dbReference type="ARBA" id="ARBA00022723"/>
    </source>
</evidence>
<evidence type="ECO:0000256" key="2">
    <source>
        <dbReference type="ARBA" id="ARBA00004123"/>
    </source>
</evidence>
<sequence>MSSNETICAVLRVVEEIIKLKRHKKSKKKKIWVKDWIKRRNNLGASNTLLKELAVEDPRNYFNFLRINESMFNILLGKVKDQISKQDTAMREALTPRIKLEIALRFLATGDSYTSLQYLYRVSKSAISEFMPDVFDAIFAGLKEFIQVPKTKNDWDSIVHGFNLSWNFPNCFGAIDGKHIIIECPANSGSNFYNYKGSFSIVLLALVDHSYNFTCIDVGAYGSASDGGIFSKCTLKKAIEENQLNLPDEAVMLGDEAFPLTKYLMKPYPRRNILTKKQKIYNYRHCRARRIVENGFGILSSRFRVFRRPLRLLPSNVVKLVKAACSLHNWIRKSGLNQTIEIIQDIEDLENGILIPGQWRKEPQSTGVINIAATSQRNYLNEAKDKRDSLADYFMGEGAVTWQDRMIE</sequence>
<evidence type="ECO:0000256" key="1">
    <source>
        <dbReference type="ARBA" id="ARBA00001968"/>
    </source>
</evidence>
<organism evidence="9 10">
    <name type="scientific">Macrosiphum euphorbiae</name>
    <name type="common">potato aphid</name>
    <dbReference type="NCBI Taxonomy" id="13131"/>
    <lineage>
        <taxon>Eukaryota</taxon>
        <taxon>Metazoa</taxon>
        <taxon>Ecdysozoa</taxon>
        <taxon>Arthropoda</taxon>
        <taxon>Hexapoda</taxon>
        <taxon>Insecta</taxon>
        <taxon>Pterygota</taxon>
        <taxon>Neoptera</taxon>
        <taxon>Paraneoptera</taxon>
        <taxon>Hemiptera</taxon>
        <taxon>Sternorrhyncha</taxon>
        <taxon>Aphidomorpha</taxon>
        <taxon>Aphidoidea</taxon>
        <taxon>Aphididae</taxon>
        <taxon>Macrosiphini</taxon>
        <taxon>Macrosiphum</taxon>
    </lineage>
</organism>
<keyword evidence="6" id="KW-0378">Hydrolase</keyword>
<dbReference type="AlphaFoldDB" id="A0AAV0WMA1"/>
<dbReference type="PANTHER" id="PTHR22930:SF269">
    <property type="entry name" value="NUCLEASE HARBI1-LIKE PROTEIN"/>
    <property type="match status" value="1"/>
</dbReference>
<evidence type="ECO:0000256" key="6">
    <source>
        <dbReference type="ARBA" id="ARBA00022801"/>
    </source>
</evidence>
<dbReference type="Proteomes" id="UP001160148">
    <property type="component" value="Unassembled WGS sequence"/>
</dbReference>
<comment type="subcellular location">
    <subcellularLocation>
        <location evidence="2">Nucleus</location>
    </subcellularLocation>
</comment>
<reference evidence="9 10" key="1">
    <citation type="submission" date="2023-01" db="EMBL/GenBank/DDBJ databases">
        <authorList>
            <person name="Whitehead M."/>
        </authorList>
    </citation>
    <scope>NUCLEOTIDE SEQUENCE [LARGE SCALE GENOMIC DNA]</scope>
</reference>
<accession>A0AAV0WMA1</accession>
<keyword evidence="7" id="KW-0539">Nucleus</keyword>